<protein>
    <submittedName>
        <fullName evidence="1">Uncharacterized protein</fullName>
    </submittedName>
</protein>
<dbReference type="Proteomes" id="UP000188551">
    <property type="component" value="Unassembled WGS sequence"/>
</dbReference>
<comment type="caution">
    <text evidence="1">The sequence shown here is derived from an EMBL/GenBank/DDBJ whole genome shotgun (WGS) entry which is preliminary data.</text>
</comment>
<dbReference type="RefSeq" id="WP_039915139.1">
    <property type="nucleotide sequence ID" value="NZ_ANMG01000003.1"/>
</dbReference>
<reference evidence="1 2" key="1">
    <citation type="submission" date="2017-02" db="EMBL/GenBank/DDBJ databases">
        <title>Amycolatopsis azurea DSM 43854 draft genome.</title>
        <authorList>
            <person name="Mayilraj S."/>
        </authorList>
    </citation>
    <scope>NUCLEOTIDE SEQUENCE [LARGE SCALE GENOMIC DNA]</scope>
    <source>
        <strain evidence="1 2">DSM 43854</strain>
    </source>
</reference>
<keyword evidence="2" id="KW-1185">Reference proteome</keyword>
<accession>A0ABX3JII2</accession>
<gene>
    <name evidence="1" type="ORF">B0293_07760</name>
</gene>
<organism evidence="1 2">
    <name type="scientific">Amycolatopsis azurea DSM 43854</name>
    <dbReference type="NCBI Taxonomy" id="1238180"/>
    <lineage>
        <taxon>Bacteria</taxon>
        <taxon>Bacillati</taxon>
        <taxon>Actinomycetota</taxon>
        <taxon>Actinomycetes</taxon>
        <taxon>Pseudonocardiales</taxon>
        <taxon>Pseudonocardiaceae</taxon>
        <taxon>Amycolatopsis</taxon>
    </lineage>
</organism>
<sequence>MEDERIDVVLSVRQDVVAKAQAQADLWGVPLVSYLQLVLSHEVEKVHAEHEALRAAVDDAP</sequence>
<name>A0ABX3JII2_9PSEU</name>
<evidence type="ECO:0000313" key="1">
    <source>
        <dbReference type="EMBL" id="OOC07555.1"/>
    </source>
</evidence>
<evidence type="ECO:0000313" key="2">
    <source>
        <dbReference type="Proteomes" id="UP000188551"/>
    </source>
</evidence>
<dbReference type="EMBL" id="MUXN01000004">
    <property type="protein sequence ID" value="OOC07555.1"/>
    <property type="molecule type" value="Genomic_DNA"/>
</dbReference>
<proteinExistence type="predicted"/>